<dbReference type="PANTHER" id="PTHR43585">
    <property type="entry name" value="FUMIPYRROLE BIOSYNTHESIS PROTEIN C"/>
    <property type="match status" value="1"/>
</dbReference>
<evidence type="ECO:0000313" key="7">
    <source>
        <dbReference type="EMBL" id="CAL4799120.1"/>
    </source>
</evidence>
<evidence type="ECO:0000259" key="5">
    <source>
        <dbReference type="PROSITE" id="PS50975"/>
    </source>
</evidence>
<reference evidence="7 8" key="2">
    <citation type="submission" date="2024-05" db="EMBL/GenBank/DDBJ databases">
        <authorList>
            <person name="Chen Y."/>
            <person name="Shah S."/>
            <person name="Dougan E. K."/>
            <person name="Thang M."/>
            <person name="Chan C."/>
        </authorList>
    </citation>
    <scope>NUCLEOTIDE SEQUENCE [LARGE SCALE GENOMIC DNA]</scope>
</reference>
<dbReference type="Gene3D" id="3.30.470.20">
    <property type="entry name" value="ATP-grasp fold, B domain"/>
    <property type="match status" value="1"/>
</dbReference>
<sequence>MVVSELLRREFQVIALWTKEVGENRGHFPAAAEGVPERFFAELDQQNSLPETAQIIKEAADDKELVAVMCGGETGVKVADALAEFMGLRGNSTADGMDNRRDKRVQQNAVKKAGLRSVRSACGTTWSDVAHFAEQEKYPLIVKPVESAGSDGVKKCNTKEEAQQHFELLMNSQRKCGAQGAAVLLQEFLKGTEYIVDAVTCDGVHKITMVWVYDRRAANEGDFVNFGQKCVLADLDVAQQLIKYSKACLDALRITNGASHTEVMLTEDGPCLVEVNSRCHGLSGAWMPLVQALTGYNQVGVCVDAFVDRGAFEKLPELPPSPFLAEGEIVNLISYHEGIVEATPGFQRVRQLPSLVYLEETVHIGDHLCKTTDLFTVTGMAVLIHGDPKCLAADVAQIRQMEMDGELFHLKTPLLTRFALRLRRNLLNATPCFCLPRLPLQALLSGEPPKLG</sequence>
<evidence type="ECO:0000313" key="8">
    <source>
        <dbReference type="Proteomes" id="UP001152797"/>
    </source>
</evidence>
<dbReference type="EMBL" id="CAMXCT010005235">
    <property type="protein sequence ID" value="CAI4011808.1"/>
    <property type="molecule type" value="Genomic_DNA"/>
</dbReference>
<dbReference type="SUPFAM" id="SSF56059">
    <property type="entry name" value="Glutathione synthetase ATP-binding domain-like"/>
    <property type="match status" value="1"/>
</dbReference>
<feature type="domain" description="ATP-grasp" evidence="5">
    <location>
        <begin position="107"/>
        <end position="307"/>
    </location>
</feature>
<comment type="caution">
    <text evidence="6">The sequence shown here is derived from an EMBL/GenBank/DDBJ whole genome shotgun (WGS) entry which is preliminary data.</text>
</comment>
<evidence type="ECO:0000256" key="2">
    <source>
        <dbReference type="ARBA" id="ARBA00022741"/>
    </source>
</evidence>
<evidence type="ECO:0000313" key="6">
    <source>
        <dbReference type="EMBL" id="CAI4011808.1"/>
    </source>
</evidence>
<dbReference type="GO" id="GO:0016874">
    <property type="term" value="F:ligase activity"/>
    <property type="evidence" value="ECO:0007669"/>
    <property type="project" value="UniProtKB-KW"/>
</dbReference>
<accession>A0A9P1DNB9</accession>
<dbReference type="InterPro" id="IPR011761">
    <property type="entry name" value="ATP-grasp"/>
</dbReference>
<dbReference type="AlphaFoldDB" id="A0A9P1DNB9"/>
<dbReference type="PANTHER" id="PTHR43585:SF2">
    <property type="entry name" value="ATP-GRASP ENZYME FSQD"/>
    <property type="match status" value="1"/>
</dbReference>
<dbReference type="GO" id="GO:0046872">
    <property type="term" value="F:metal ion binding"/>
    <property type="evidence" value="ECO:0007669"/>
    <property type="project" value="InterPro"/>
</dbReference>
<dbReference type="Pfam" id="PF13535">
    <property type="entry name" value="ATP-grasp_4"/>
    <property type="match status" value="1"/>
</dbReference>
<keyword evidence="3 4" id="KW-0067">ATP-binding</keyword>
<dbReference type="SMART" id="SM01209">
    <property type="entry name" value="GARS_A"/>
    <property type="match status" value="1"/>
</dbReference>
<evidence type="ECO:0000256" key="4">
    <source>
        <dbReference type="PROSITE-ProRule" id="PRU00409"/>
    </source>
</evidence>
<dbReference type="OrthoDB" id="412426at2759"/>
<dbReference type="PROSITE" id="PS50975">
    <property type="entry name" value="ATP_GRASP"/>
    <property type="match status" value="1"/>
</dbReference>
<reference evidence="6" key="1">
    <citation type="submission" date="2022-10" db="EMBL/GenBank/DDBJ databases">
        <authorList>
            <person name="Chen Y."/>
            <person name="Dougan E. K."/>
            <person name="Chan C."/>
            <person name="Rhodes N."/>
            <person name="Thang M."/>
        </authorList>
    </citation>
    <scope>NUCLEOTIDE SEQUENCE</scope>
</reference>
<keyword evidence="2 4" id="KW-0547">Nucleotide-binding</keyword>
<organism evidence="6">
    <name type="scientific">Cladocopium goreaui</name>
    <dbReference type="NCBI Taxonomy" id="2562237"/>
    <lineage>
        <taxon>Eukaryota</taxon>
        <taxon>Sar</taxon>
        <taxon>Alveolata</taxon>
        <taxon>Dinophyceae</taxon>
        <taxon>Suessiales</taxon>
        <taxon>Symbiodiniaceae</taxon>
        <taxon>Cladocopium</taxon>
    </lineage>
</organism>
<dbReference type="Proteomes" id="UP001152797">
    <property type="component" value="Unassembled WGS sequence"/>
</dbReference>
<name>A0A9P1DNB9_9DINO</name>
<dbReference type="EMBL" id="CAMXCT030005235">
    <property type="protein sequence ID" value="CAL4799120.1"/>
    <property type="molecule type" value="Genomic_DNA"/>
</dbReference>
<proteinExistence type="predicted"/>
<dbReference type="InterPro" id="IPR052032">
    <property type="entry name" value="ATP-dep_AA_Ligase"/>
</dbReference>
<keyword evidence="1 7" id="KW-0436">Ligase</keyword>
<evidence type="ECO:0000256" key="1">
    <source>
        <dbReference type="ARBA" id="ARBA00022598"/>
    </source>
</evidence>
<evidence type="ECO:0000256" key="3">
    <source>
        <dbReference type="ARBA" id="ARBA00022840"/>
    </source>
</evidence>
<dbReference type="EMBL" id="CAMXCT020005235">
    <property type="protein sequence ID" value="CAL1165183.1"/>
    <property type="molecule type" value="Genomic_DNA"/>
</dbReference>
<keyword evidence="8" id="KW-1185">Reference proteome</keyword>
<protein>
    <submittedName>
        <fullName evidence="7">Dapdiamide A synthase (ATP-dependen t N-fumaramoyl-DAP-amino acid ligase)</fullName>
    </submittedName>
</protein>
<dbReference type="GO" id="GO:0005524">
    <property type="term" value="F:ATP binding"/>
    <property type="evidence" value="ECO:0007669"/>
    <property type="project" value="UniProtKB-UniRule"/>
</dbReference>
<gene>
    <name evidence="6" type="ORF">C1SCF055_LOCUS36937</name>
</gene>